<evidence type="ECO:0000256" key="5">
    <source>
        <dbReference type="ARBA" id="ARBA00023136"/>
    </source>
</evidence>
<feature type="transmembrane region" description="Helical" evidence="6">
    <location>
        <begin position="235"/>
        <end position="257"/>
    </location>
</feature>
<dbReference type="Pfam" id="PF07690">
    <property type="entry name" value="MFS_1"/>
    <property type="match status" value="1"/>
</dbReference>
<dbReference type="Gene3D" id="1.20.1250.20">
    <property type="entry name" value="MFS general substrate transporter like domains"/>
    <property type="match status" value="1"/>
</dbReference>
<dbReference type="AlphaFoldDB" id="A0A9P4QS94"/>
<evidence type="ECO:0000256" key="3">
    <source>
        <dbReference type="ARBA" id="ARBA00022692"/>
    </source>
</evidence>
<evidence type="ECO:0000256" key="1">
    <source>
        <dbReference type="ARBA" id="ARBA00004141"/>
    </source>
</evidence>
<reference evidence="8" key="1">
    <citation type="journal article" date="2020" name="Stud. Mycol.">
        <title>101 Dothideomycetes genomes: a test case for predicting lifestyles and emergence of pathogens.</title>
        <authorList>
            <person name="Haridas S."/>
            <person name="Albert R."/>
            <person name="Binder M."/>
            <person name="Bloem J."/>
            <person name="Labutti K."/>
            <person name="Salamov A."/>
            <person name="Andreopoulos B."/>
            <person name="Baker S."/>
            <person name="Barry K."/>
            <person name="Bills G."/>
            <person name="Bluhm B."/>
            <person name="Cannon C."/>
            <person name="Castanera R."/>
            <person name="Culley D."/>
            <person name="Daum C."/>
            <person name="Ezra D."/>
            <person name="Gonzalez J."/>
            <person name="Henrissat B."/>
            <person name="Kuo A."/>
            <person name="Liang C."/>
            <person name="Lipzen A."/>
            <person name="Lutzoni F."/>
            <person name="Magnuson J."/>
            <person name="Mondo S."/>
            <person name="Nolan M."/>
            <person name="Ohm R."/>
            <person name="Pangilinan J."/>
            <person name="Park H.-J."/>
            <person name="Ramirez L."/>
            <person name="Alfaro M."/>
            <person name="Sun H."/>
            <person name="Tritt A."/>
            <person name="Yoshinaga Y."/>
            <person name="Zwiers L.-H."/>
            <person name="Turgeon B."/>
            <person name="Goodwin S."/>
            <person name="Spatafora J."/>
            <person name="Crous P."/>
            <person name="Grigoriev I."/>
        </authorList>
    </citation>
    <scope>NUCLEOTIDE SEQUENCE</scope>
    <source>
        <strain evidence="8">CBS 125425</strain>
    </source>
</reference>
<keyword evidence="4 6" id="KW-1133">Transmembrane helix</keyword>
<keyword evidence="2" id="KW-0813">Transport</keyword>
<feature type="transmembrane region" description="Helical" evidence="6">
    <location>
        <begin position="145"/>
        <end position="164"/>
    </location>
</feature>
<dbReference type="GO" id="GO:0022857">
    <property type="term" value="F:transmembrane transporter activity"/>
    <property type="evidence" value="ECO:0007669"/>
    <property type="project" value="InterPro"/>
</dbReference>
<feature type="transmembrane region" description="Helical" evidence="6">
    <location>
        <begin position="121"/>
        <end position="139"/>
    </location>
</feature>
<evidence type="ECO:0000256" key="6">
    <source>
        <dbReference type="SAM" id="Phobius"/>
    </source>
</evidence>
<feature type="transmembrane region" description="Helical" evidence="6">
    <location>
        <begin position="498"/>
        <end position="518"/>
    </location>
</feature>
<name>A0A9P4QS94_9PLEO</name>
<feature type="transmembrane region" description="Helical" evidence="6">
    <location>
        <begin position="90"/>
        <end position="109"/>
    </location>
</feature>
<keyword evidence="5 6" id="KW-0472">Membrane</keyword>
<evidence type="ECO:0000313" key="8">
    <source>
        <dbReference type="EMBL" id="KAF2732872.1"/>
    </source>
</evidence>
<dbReference type="Proteomes" id="UP000799444">
    <property type="component" value="Unassembled WGS sequence"/>
</dbReference>
<protein>
    <submittedName>
        <fullName evidence="8">MFS general substrate transporter</fullName>
    </submittedName>
</protein>
<dbReference type="InterPro" id="IPR020846">
    <property type="entry name" value="MFS_dom"/>
</dbReference>
<evidence type="ECO:0000256" key="4">
    <source>
        <dbReference type="ARBA" id="ARBA00022989"/>
    </source>
</evidence>
<comment type="caution">
    <text evidence="8">The sequence shown here is derived from an EMBL/GenBank/DDBJ whole genome shotgun (WGS) entry which is preliminary data.</text>
</comment>
<dbReference type="EMBL" id="ML996170">
    <property type="protein sequence ID" value="KAF2732872.1"/>
    <property type="molecule type" value="Genomic_DNA"/>
</dbReference>
<dbReference type="PANTHER" id="PTHR23504:SF6">
    <property type="entry name" value="MULTIDRUG TRANSPORTER, PUTATIVE (AFU_ORTHOLOGUE AFUA_4G08740)-RELATED"/>
    <property type="match status" value="1"/>
</dbReference>
<feature type="transmembrane region" description="Helical" evidence="6">
    <location>
        <begin position="424"/>
        <end position="447"/>
    </location>
</feature>
<proteinExistence type="predicted"/>
<keyword evidence="9" id="KW-1185">Reference proteome</keyword>
<feature type="transmembrane region" description="Helical" evidence="6">
    <location>
        <begin position="453"/>
        <end position="478"/>
    </location>
</feature>
<evidence type="ECO:0000256" key="2">
    <source>
        <dbReference type="ARBA" id="ARBA00022448"/>
    </source>
</evidence>
<feature type="transmembrane region" description="Helical" evidence="6">
    <location>
        <begin position="345"/>
        <end position="373"/>
    </location>
</feature>
<dbReference type="InterPro" id="IPR011701">
    <property type="entry name" value="MFS"/>
</dbReference>
<feature type="transmembrane region" description="Helical" evidence="6">
    <location>
        <begin position="524"/>
        <end position="545"/>
    </location>
</feature>
<dbReference type="OrthoDB" id="10262656at2759"/>
<comment type="subcellular location">
    <subcellularLocation>
        <location evidence="1">Membrane</location>
        <topology evidence="1">Multi-pass membrane protein</topology>
    </subcellularLocation>
</comment>
<evidence type="ECO:0000313" key="9">
    <source>
        <dbReference type="Proteomes" id="UP000799444"/>
    </source>
</evidence>
<dbReference type="PANTHER" id="PTHR23504">
    <property type="entry name" value="MAJOR FACILITATOR SUPERFAMILY DOMAIN-CONTAINING PROTEIN 10"/>
    <property type="match status" value="1"/>
</dbReference>
<gene>
    <name evidence="8" type="ORF">EJ04DRAFT_565615</name>
</gene>
<organism evidence="8 9">
    <name type="scientific">Polyplosphaeria fusca</name>
    <dbReference type="NCBI Taxonomy" id="682080"/>
    <lineage>
        <taxon>Eukaryota</taxon>
        <taxon>Fungi</taxon>
        <taxon>Dikarya</taxon>
        <taxon>Ascomycota</taxon>
        <taxon>Pezizomycotina</taxon>
        <taxon>Dothideomycetes</taxon>
        <taxon>Pleosporomycetidae</taxon>
        <taxon>Pleosporales</taxon>
        <taxon>Tetraplosphaeriaceae</taxon>
        <taxon>Polyplosphaeria</taxon>
    </lineage>
</organism>
<dbReference type="PROSITE" id="PS50850">
    <property type="entry name" value="MFS"/>
    <property type="match status" value="1"/>
</dbReference>
<dbReference type="GO" id="GO:0016020">
    <property type="term" value="C:membrane"/>
    <property type="evidence" value="ECO:0007669"/>
    <property type="project" value="UniProtKB-SubCell"/>
</dbReference>
<feature type="transmembrane region" description="Helical" evidence="6">
    <location>
        <begin position="393"/>
        <end position="412"/>
    </location>
</feature>
<keyword evidence="3 6" id="KW-0812">Transmembrane</keyword>
<feature type="domain" description="Major facilitator superfamily (MFS) profile" evidence="7">
    <location>
        <begin position="45"/>
        <end position="549"/>
    </location>
</feature>
<accession>A0A9P4QS94</accession>
<evidence type="ECO:0000259" key="7">
    <source>
        <dbReference type="PROSITE" id="PS50850"/>
    </source>
</evidence>
<dbReference type="SUPFAM" id="SSF103473">
    <property type="entry name" value="MFS general substrate transporter"/>
    <property type="match status" value="1"/>
</dbReference>
<sequence>MASKAGAEEGERLLDDDAGVEKSATLTPRVLEDKVTWSNLPHKKQLLLLALCRLSTPLSNACLLPYLYYLVKSIVSDPDHPSAPQRISRLTGLLVAAYPIGQMLTSMLWGRVSDTYGRKPAILIGLTISVIANLAFGFSRSIGTLLFWRVLAGMANGILGVMRTMTAEIVKDRRYQTRAFLAPPLIFNSGRVAALAIGGCLADPVDNIPWLFGKSGLFNVHRYPEGVAWTIKFPYALPALFNGTVLLLCLTLAALWLRESLPTKEKDWDLGIAIGKSISKFVARKLLRKTSSGYSPVQIEEGEVLIADVPMAQASTSGASTPTTFSPRPKRPAFRDIWTPRLLKTLVAFGMLPLHNATFLHLFPVFLSMPAVSNDHPTVLRFIGGLGLASPTVGLYLATFGICGILLQLFLYPRIQGRIGTVGVLRVANSIFPLTYVFAPYLSLLAANRTTKWLAMAAILLSQVMARTMAIPSTVILLTEAAPRRSVLGTVHGAGNTLSALASATGPVIGGILLARGIDIGAVGLVWWTWMLTVALLALAWSFVLKSTDAEKRTEVELESN</sequence>
<dbReference type="InterPro" id="IPR036259">
    <property type="entry name" value="MFS_trans_sf"/>
</dbReference>